<keyword evidence="10" id="KW-1185">Reference proteome</keyword>
<dbReference type="EMBL" id="JAGPXC010000007">
    <property type="protein sequence ID" value="KAH6648631.1"/>
    <property type="molecule type" value="Genomic_DNA"/>
</dbReference>
<keyword evidence="2 7" id="KW-0732">Signal</keyword>
<evidence type="ECO:0000256" key="7">
    <source>
        <dbReference type="SAM" id="SignalP"/>
    </source>
</evidence>
<organism evidence="9 10">
    <name type="scientific">Truncatella angustata</name>
    <dbReference type="NCBI Taxonomy" id="152316"/>
    <lineage>
        <taxon>Eukaryota</taxon>
        <taxon>Fungi</taxon>
        <taxon>Dikarya</taxon>
        <taxon>Ascomycota</taxon>
        <taxon>Pezizomycotina</taxon>
        <taxon>Sordariomycetes</taxon>
        <taxon>Xylariomycetidae</taxon>
        <taxon>Amphisphaeriales</taxon>
        <taxon>Sporocadaceae</taxon>
        <taxon>Truncatella</taxon>
    </lineage>
</organism>
<dbReference type="InterPro" id="IPR017850">
    <property type="entry name" value="Alkaline_phosphatase_core_sf"/>
</dbReference>
<comment type="caution">
    <text evidence="9">The sequence shown here is derived from an EMBL/GenBank/DDBJ whole genome shotgun (WGS) entry which is preliminary data.</text>
</comment>
<dbReference type="GO" id="GO:0004065">
    <property type="term" value="F:arylsulfatase activity"/>
    <property type="evidence" value="ECO:0007669"/>
    <property type="project" value="UniProtKB-UniRule"/>
</dbReference>
<evidence type="ECO:0000256" key="2">
    <source>
        <dbReference type="ARBA" id="ARBA00022729"/>
    </source>
</evidence>
<dbReference type="SUPFAM" id="SSF53649">
    <property type="entry name" value="Alkaline phosphatase-like"/>
    <property type="match status" value="1"/>
</dbReference>
<sequence>MLLRAIISALAASCVSASNNAARFDREDQLPLTAGINHTSSVDLNQPNIVFILTDDQDLHMQSLKYMPFVKEHLLDRGTFFRRHFCTTAICCPSRVSLWTGRAAHNTNVTDVNPPYGGYPKFLSQGFNNNYLPVWLQEAGYSTYYTGKLFNAHTVWNYDSPYVAGWNGSDFLLDPFTYSYLNSTFQRNQEAPVSYEGQHSVDVLTEKALGFLDEGAQSSQPFFLGLAPVAPHSNVDPSILHTMSEVGPYAAGGLFSAPIPAERHKDLFQDVKIPRTKNFNPEESSGANWMLRLPKRSPEVVDYDDYFYRNRLRALQGVDELVDRVIARLEELGVLDNTYIVYTSDNGFHIGQHRLSPGKECGIEEDINVPLIIRGPRVPEKHVTDIVTTHTDLAPTILGLVGGEVPKAAKLDGAAIPLTKDGIQEAIATRHEHVNVEFWGIALGEGKTFPGYENHWGNNTYKALRIVSDSWNLYYSVWCTNEHELYDLKTDPGQLHNLLAPKNRVATLDGLPIGKVVARLDSLLLVLKSCKEEACIRPWYTLHPAGNVNSLDDALSPRFDEFYMQQQVKIHFDRCELGYILGAEGPQFDTDGLVYRHGLPWSAWT</sequence>
<dbReference type="AlphaFoldDB" id="A0A9P8UES9"/>
<feature type="domain" description="Sulfatase N-terminal" evidence="8">
    <location>
        <begin position="47"/>
        <end position="402"/>
    </location>
</feature>
<dbReference type="InterPro" id="IPR000917">
    <property type="entry name" value="Sulfatase_N"/>
</dbReference>
<gene>
    <name evidence="9" type="ORF">BKA67DRAFT_575412</name>
</gene>
<dbReference type="Pfam" id="PF00884">
    <property type="entry name" value="Sulfatase"/>
    <property type="match status" value="1"/>
</dbReference>
<name>A0A9P8UES9_9PEZI</name>
<proteinExistence type="inferred from homology"/>
<dbReference type="PANTHER" id="PTHR43108:SF8">
    <property type="entry name" value="SD21168P"/>
    <property type="match status" value="1"/>
</dbReference>
<evidence type="ECO:0000256" key="3">
    <source>
        <dbReference type="ARBA" id="ARBA00022801"/>
    </source>
</evidence>
<keyword evidence="3 5" id="KW-0378">Hydrolase</keyword>
<dbReference type="EC" id="3.1.6.1" evidence="5"/>
<feature type="modified residue" description="3-oxoalanine (Cys)" evidence="6">
    <location>
        <position position="91"/>
    </location>
</feature>
<dbReference type="Proteomes" id="UP000758603">
    <property type="component" value="Unassembled WGS sequence"/>
</dbReference>
<dbReference type="GO" id="GO:0008449">
    <property type="term" value="F:N-acetylglucosamine-6-sulfatase activity"/>
    <property type="evidence" value="ECO:0007669"/>
    <property type="project" value="TreeGrafter"/>
</dbReference>
<evidence type="ECO:0000256" key="4">
    <source>
        <dbReference type="ARBA" id="ARBA00023180"/>
    </source>
</evidence>
<dbReference type="InterPro" id="IPR024607">
    <property type="entry name" value="Sulfatase_CS"/>
</dbReference>
<dbReference type="GO" id="GO:0018958">
    <property type="term" value="P:phenol-containing compound metabolic process"/>
    <property type="evidence" value="ECO:0007669"/>
    <property type="project" value="InterPro"/>
</dbReference>
<dbReference type="CDD" id="cd16147">
    <property type="entry name" value="G6S"/>
    <property type="match status" value="1"/>
</dbReference>
<dbReference type="PROSITE" id="PS00523">
    <property type="entry name" value="SULFATASE_1"/>
    <property type="match status" value="1"/>
</dbReference>
<dbReference type="FunFam" id="3.40.720.10:FF:000051">
    <property type="entry name" value="Arylsulfatase"/>
    <property type="match status" value="1"/>
</dbReference>
<evidence type="ECO:0000313" key="9">
    <source>
        <dbReference type="EMBL" id="KAH6648631.1"/>
    </source>
</evidence>
<evidence type="ECO:0000313" key="10">
    <source>
        <dbReference type="Proteomes" id="UP000758603"/>
    </source>
</evidence>
<dbReference type="GO" id="GO:0005539">
    <property type="term" value="F:glycosaminoglycan binding"/>
    <property type="evidence" value="ECO:0007669"/>
    <property type="project" value="TreeGrafter"/>
</dbReference>
<dbReference type="PANTHER" id="PTHR43108">
    <property type="entry name" value="N-ACETYLGLUCOSAMINE-6-SULFATASE FAMILY MEMBER"/>
    <property type="match status" value="1"/>
</dbReference>
<keyword evidence="4" id="KW-0325">Glycoprotein</keyword>
<dbReference type="RefSeq" id="XP_045955138.1">
    <property type="nucleotide sequence ID" value="XM_046103498.1"/>
</dbReference>
<dbReference type="Gene3D" id="3.40.720.10">
    <property type="entry name" value="Alkaline Phosphatase, subunit A"/>
    <property type="match status" value="1"/>
</dbReference>
<comment type="PTM">
    <text evidence="6">The conversion to 3-oxoalanine (also known as C-formylglycine, FGly), of a serine or cysteine residue in prokaryotes and of a cysteine residue in eukaryotes, is critical for catalytic activity.</text>
</comment>
<evidence type="ECO:0000259" key="8">
    <source>
        <dbReference type="Pfam" id="PF00884"/>
    </source>
</evidence>
<feature type="signal peptide" evidence="7">
    <location>
        <begin position="1"/>
        <end position="17"/>
    </location>
</feature>
<protein>
    <recommendedName>
        <fullName evidence="5">Arylsulfatase</fullName>
        <shortName evidence="5">AS</shortName>
        <ecNumber evidence="5">3.1.6.1</ecNumber>
    </recommendedName>
    <alternativeName>
        <fullName evidence="5">Aryl-sulfate sulphohydrolase</fullName>
    </alternativeName>
</protein>
<dbReference type="InterPro" id="IPR012083">
    <property type="entry name" value="Arylsulfatase"/>
</dbReference>
<evidence type="ECO:0000256" key="5">
    <source>
        <dbReference type="PIRNR" id="PIRNR000972"/>
    </source>
</evidence>
<comment type="similarity">
    <text evidence="1 5">Belongs to the sulfatase family.</text>
</comment>
<accession>A0A9P8UES9</accession>
<dbReference type="GeneID" id="70132390"/>
<evidence type="ECO:0000256" key="1">
    <source>
        <dbReference type="ARBA" id="ARBA00008779"/>
    </source>
</evidence>
<dbReference type="OrthoDB" id="96314at2759"/>
<feature type="chain" id="PRO_5040367783" description="Arylsulfatase" evidence="7">
    <location>
        <begin position="18"/>
        <end position="605"/>
    </location>
</feature>
<reference evidence="9" key="1">
    <citation type="journal article" date="2021" name="Nat. Commun.">
        <title>Genetic determinants of endophytism in the Arabidopsis root mycobiome.</title>
        <authorList>
            <person name="Mesny F."/>
            <person name="Miyauchi S."/>
            <person name="Thiergart T."/>
            <person name="Pickel B."/>
            <person name="Atanasova L."/>
            <person name="Karlsson M."/>
            <person name="Huettel B."/>
            <person name="Barry K.W."/>
            <person name="Haridas S."/>
            <person name="Chen C."/>
            <person name="Bauer D."/>
            <person name="Andreopoulos W."/>
            <person name="Pangilinan J."/>
            <person name="LaButti K."/>
            <person name="Riley R."/>
            <person name="Lipzen A."/>
            <person name="Clum A."/>
            <person name="Drula E."/>
            <person name="Henrissat B."/>
            <person name="Kohler A."/>
            <person name="Grigoriev I.V."/>
            <person name="Martin F.M."/>
            <person name="Hacquard S."/>
        </authorList>
    </citation>
    <scope>NUCLEOTIDE SEQUENCE</scope>
    <source>
        <strain evidence="9">MPI-SDFR-AT-0073</strain>
    </source>
</reference>
<evidence type="ECO:0000256" key="6">
    <source>
        <dbReference type="PIRSR" id="PIRSR000972-50"/>
    </source>
</evidence>
<dbReference type="PIRSF" id="PIRSF000972">
    <property type="entry name" value="Arylsulf_plant"/>
    <property type="match status" value="1"/>
</dbReference>
<comment type="catalytic activity">
    <reaction evidence="5">
        <text>an aryl sulfate + H2O = a phenol + sulfate + H(+)</text>
        <dbReference type="Rhea" id="RHEA:17261"/>
        <dbReference type="ChEBI" id="CHEBI:15377"/>
        <dbReference type="ChEBI" id="CHEBI:15378"/>
        <dbReference type="ChEBI" id="CHEBI:16189"/>
        <dbReference type="ChEBI" id="CHEBI:33853"/>
        <dbReference type="ChEBI" id="CHEBI:140317"/>
        <dbReference type="EC" id="3.1.6.1"/>
    </reaction>
</comment>